<accession>A0A7L0LLV2</accession>
<comment type="caution">
    <text evidence="14">The sequence shown here is derived from an EMBL/GenBank/DDBJ whole genome shotgun (WGS) entry which is preliminary data.</text>
</comment>
<dbReference type="Proteomes" id="UP000567822">
    <property type="component" value="Unassembled WGS sequence"/>
</dbReference>
<dbReference type="SUPFAM" id="SSF49313">
    <property type="entry name" value="Cadherin-like"/>
    <property type="match status" value="5"/>
</dbReference>
<feature type="domain" description="Cadherin" evidence="13">
    <location>
        <begin position="53"/>
        <end position="161"/>
    </location>
</feature>
<reference evidence="14 15" key="1">
    <citation type="submission" date="2019-09" db="EMBL/GenBank/DDBJ databases">
        <title>Bird 10,000 Genomes (B10K) Project - Family phase.</title>
        <authorList>
            <person name="Zhang G."/>
        </authorList>
    </citation>
    <scope>NUCLEOTIDE SEQUENCE [LARGE SCALE GENOMIC DNA]</scope>
    <source>
        <strain evidence="14">B10K-DU-009-59</strain>
        <tissue evidence="14">Muscle</tissue>
    </source>
</reference>
<evidence type="ECO:0000256" key="8">
    <source>
        <dbReference type="ARBA" id="ARBA00022989"/>
    </source>
</evidence>
<dbReference type="InterPro" id="IPR032455">
    <property type="entry name" value="Cadherin_C"/>
</dbReference>
<dbReference type="Pfam" id="PF00028">
    <property type="entry name" value="Cadherin"/>
    <property type="match status" value="4"/>
</dbReference>
<protein>
    <submittedName>
        <fullName evidence="14">PCDGK protein</fullName>
    </submittedName>
</protein>
<keyword evidence="6 11" id="KW-0106">Calcium</keyword>
<dbReference type="PROSITE" id="PS00232">
    <property type="entry name" value="CADHERIN_1"/>
    <property type="match status" value="3"/>
</dbReference>
<keyword evidence="15" id="KW-1185">Reference proteome</keyword>
<evidence type="ECO:0000256" key="12">
    <source>
        <dbReference type="SAM" id="Phobius"/>
    </source>
</evidence>
<keyword evidence="8 12" id="KW-1133">Transmembrane helix</keyword>
<keyword evidence="3 12" id="KW-0812">Transmembrane</keyword>
<feature type="domain" description="Cadherin" evidence="13">
    <location>
        <begin position="433"/>
        <end position="545"/>
    </location>
</feature>
<dbReference type="Pfam" id="PF08266">
    <property type="entry name" value="Cadherin_2"/>
    <property type="match status" value="1"/>
</dbReference>
<keyword evidence="10" id="KW-0325">Glycoprotein</keyword>
<keyword evidence="5" id="KW-0677">Repeat</keyword>
<dbReference type="AlphaFoldDB" id="A0A7L0LLV2"/>
<feature type="non-terminal residue" evidence="14">
    <location>
        <position position="673"/>
    </location>
</feature>
<dbReference type="EMBL" id="VXAN01000491">
    <property type="protein sequence ID" value="NXK68393.1"/>
    <property type="molecule type" value="Genomic_DNA"/>
</dbReference>
<dbReference type="Gene3D" id="2.60.40.60">
    <property type="entry name" value="Cadherins"/>
    <property type="match status" value="6"/>
</dbReference>
<evidence type="ECO:0000256" key="2">
    <source>
        <dbReference type="ARBA" id="ARBA00022475"/>
    </source>
</evidence>
<organism evidence="14 15">
    <name type="scientific">Sylvietta virens</name>
    <name type="common">Green crombec</name>
    <dbReference type="NCBI Taxonomy" id="208069"/>
    <lineage>
        <taxon>Eukaryota</taxon>
        <taxon>Metazoa</taxon>
        <taxon>Chordata</taxon>
        <taxon>Craniata</taxon>
        <taxon>Vertebrata</taxon>
        <taxon>Euteleostomi</taxon>
        <taxon>Archelosauria</taxon>
        <taxon>Archosauria</taxon>
        <taxon>Dinosauria</taxon>
        <taxon>Saurischia</taxon>
        <taxon>Theropoda</taxon>
        <taxon>Coelurosauria</taxon>
        <taxon>Aves</taxon>
        <taxon>Neognathae</taxon>
        <taxon>Neoaves</taxon>
        <taxon>Telluraves</taxon>
        <taxon>Australaves</taxon>
        <taxon>Passeriformes</taxon>
        <taxon>Sylvioidea</taxon>
        <taxon>Sylviidae</taxon>
        <taxon>Acrocephalinae</taxon>
        <taxon>Sylvietta</taxon>
    </lineage>
</organism>
<keyword evidence="7" id="KW-0130">Cell adhesion</keyword>
<dbReference type="InterPro" id="IPR002126">
    <property type="entry name" value="Cadherin-like_dom"/>
</dbReference>
<gene>
    <name evidence="14" type="primary">Pcdhgc3</name>
    <name evidence="14" type="ORF">SYLVIR_R06409</name>
</gene>
<evidence type="ECO:0000256" key="6">
    <source>
        <dbReference type="ARBA" id="ARBA00022837"/>
    </source>
</evidence>
<dbReference type="GO" id="GO:0005886">
    <property type="term" value="C:plasma membrane"/>
    <property type="evidence" value="ECO:0007669"/>
    <property type="project" value="UniProtKB-SubCell"/>
</dbReference>
<dbReference type="PROSITE" id="PS50268">
    <property type="entry name" value="CADHERIN_2"/>
    <property type="match status" value="5"/>
</dbReference>
<evidence type="ECO:0000256" key="9">
    <source>
        <dbReference type="ARBA" id="ARBA00023136"/>
    </source>
</evidence>
<dbReference type="FunFam" id="2.60.40.60:FF:000001">
    <property type="entry name" value="Protocadherin alpha 2"/>
    <property type="match status" value="1"/>
</dbReference>
<name>A0A7L0LLV2_9SYLV</name>
<dbReference type="FunFam" id="2.60.40.60:FF:000004">
    <property type="entry name" value="Protocadherin 1 gamma 2"/>
    <property type="match status" value="1"/>
</dbReference>
<feature type="transmembrane region" description="Helical" evidence="12">
    <location>
        <begin position="553"/>
        <end position="576"/>
    </location>
</feature>
<feature type="domain" description="Cadherin" evidence="13">
    <location>
        <begin position="320"/>
        <end position="426"/>
    </location>
</feature>
<evidence type="ECO:0000256" key="7">
    <source>
        <dbReference type="ARBA" id="ARBA00022889"/>
    </source>
</evidence>
<proteinExistence type="predicted"/>
<dbReference type="InterPro" id="IPR020894">
    <property type="entry name" value="Cadherin_CS"/>
</dbReference>
<comment type="subcellular location">
    <subcellularLocation>
        <location evidence="1">Cell membrane</location>
        <topology evidence="1">Single-pass type I membrane protein</topology>
    </subcellularLocation>
</comment>
<dbReference type="PANTHER" id="PTHR24028:SF236">
    <property type="entry name" value="PROTOCADHERIN GAMMA-C3"/>
    <property type="match status" value="1"/>
</dbReference>
<evidence type="ECO:0000256" key="1">
    <source>
        <dbReference type="ARBA" id="ARBA00004251"/>
    </source>
</evidence>
<dbReference type="SMART" id="SM00112">
    <property type="entry name" value="CA"/>
    <property type="match status" value="4"/>
</dbReference>
<dbReference type="PRINTS" id="PR00205">
    <property type="entry name" value="CADHERIN"/>
</dbReference>
<evidence type="ECO:0000256" key="11">
    <source>
        <dbReference type="PROSITE-ProRule" id="PRU00043"/>
    </source>
</evidence>
<feature type="domain" description="Cadherin" evidence="13">
    <location>
        <begin position="162"/>
        <end position="269"/>
    </location>
</feature>
<evidence type="ECO:0000313" key="15">
    <source>
        <dbReference type="Proteomes" id="UP000567822"/>
    </source>
</evidence>
<feature type="non-terminal residue" evidence="14">
    <location>
        <position position="1"/>
    </location>
</feature>
<keyword evidence="2" id="KW-1003">Cell membrane</keyword>
<dbReference type="PANTHER" id="PTHR24028">
    <property type="entry name" value="CADHERIN-87A"/>
    <property type="match status" value="1"/>
</dbReference>
<evidence type="ECO:0000256" key="10">
    <source>
        <dbReference type="ARBA" id="ARBA00023180"/>
    </source>
</evidence>
<evidence type="ECO:0000259" key="13">
    <source>
        <dbReference type="PROSITE" id="PS50268"/>
    </source>
</evidence>
<feature type="domain" description="Cadherin" evidence="13">
    <location>
        <begin position="1"/>
        <end position="52"/>
    </location>
</feature>
<dbReference type="InterPro" id="IPR050174">
    <property type="entry name" value="Protocadherin/Cadherin-CA"/>
</dbReference>
<keyword evidence="4" id="KW-0732">Signal</keyword>
<evidence type="ECO:0000256" key="5">
    <source>
        <dbReference type="ARBA" id="ARBA00022737"/>
    </source>
</evidence>
<evidence type="ECO:0000313" key="14">
    <source>
        <dbReference type="EMBL" id="NXK68393.1"/>
    </source>
</evidence>
<sequence>GALLVNERIDREELCGALSPCSLSFEIVVENPLELYSGTVEIQDINDNDPVFPSSQARLEISESVTAGARFPLESAQDPDVGINSLQTYQLSANPNFALDVQTRVDGSKYAELVLEKELDREEQRELNLVLTALDGGSPPRSAQVQIHIDVVDANDNAPVFNQSTYKASVRENTPSGTLVARISAYDLDDGPNGDIVYSFSSHTPAKVRELFALDSATGELRVKGQLDYEEAKLYEIYLQAKDKGAVPGVAHCKVLVEVVDVNDNAPEVTVTSVYSPVPEDAAPGTVVALLSVTDLDSHDNGLVNCFISPDVNDNAPKASQDSYDVYVLENNMPGIPILNVSATDPDVGRNAHLSYTLLQGDTTFGHLFSINRENGTLYLLTSLDHEDQVEFSMMVQVQDGGFPPLATNVSVSVFVTDLNDNAPVVLYPHPNTTATYTDVVAPGTPAGHMVTKVVAVDADAGYNAWISYTLLQATDPSLFSVGLHNGEIFTARQLREDDAPEHTLVILLKDHGEPVLSTSATISISVAEMVKEVLTDLTDVAPASDPRRHVTFYLILAVILVSAAFFITMLSVGIFKCYKWRQSKELYNSSRSTTYRTPGPLHHIDAVRGGFTPPSFYHQVYLTTDSHQSDLLCKKPFTSSPLGSRQGTIRNGEPGLYHQIVGTASRLPTPAE</sequence>
<dbReference type="InterPro" id="IPR015919">
    <property type="entry name" value="Cadherin-like_sf"/>
</dbReference>
<dbReference type="GO" id="GO:0005509">
    <property type="term" value="F:calcium ion binding"/>
    <property type="evidence" value="ECO:0007669"/>
    <property type="project" value="UniProtKB-UniRule"/>
</dbReference>
<dbReference type="GO" id="GO:0007156">
    <property type="term" value="P:homophilic cell adhesion via plasma membrane adhesion molecules"/>
    <property type="evidence" value="ECO:0007669"/>
    <property type="project" value="InterPro"/>
</dbReference>
<keyword evidence="9 12" id="KW-0472">Membrane</keyword>
<dbReference type="FunFam" id="2.60.40.60:FF:000002">
    <property type="entry name" value="Protocadherin alpha 2"/>
    <property type="match status" value="1"/>
</dbReference>
<dbReference type="InterPro" id="IPR013164">
    <property type="entry name" value="Cadherin_N"/>
</dbReference>
<evidence type="ECO:0000256" key="4">
    <source>
        <dbReference type="ARBA" id="ARBA00022729"/>
    </source>
</evidence>
<dbReference type="CDD" id="cd11304">
    <property type="entry name" value="Cadherin_repeat"/>
    <property type="match status" value="4"/>
</dbReference>
<evidence type="ECO:0000256" key="3">
    <source>
        <dbReference type="ARBA" id="ARBA00022692"/>
    </source>
</evidence>
<dbReference type="Pfam" id="PF16492">
    <property type="entry name" value="Cadherin_C_2"/>
    <property type="match status" value="1"/>
</dbReference>
<dbReference type="FunFam" id="2.60.40.60:FF:000018">
    <property type="entry name" value="Protocadherin gamma c3"/>
    <property type="match status" value="1"/>
</dbReference>